<dbReference type="EMBL" id="JARKIF010000006">
    <property type="protein sequence ID" value="KAJ7636401.1"/>
    <property type="molecule type" value="Genomic_DNA"/>
</dbReference>
<dbReference type="PANTHER" id="PTHR10039">
    <property type="entry name" value="AMELOGENIN"/>
    <property type="match status" value="1"/>
</dbReference>
<proteinExistence type="predicted"/>
<dbReference type="PANTHER" id="PTHR10039:SF17">
    <property type="entry name" value="FUNGAL STAND N-TERMINAL GOODBYE DOMAIN-CONTAINING PROTEIN-RELATED"/>
    <property type="match status" value="1"/>
</dbReference>
<dbReference type="AlphaFoldDB" id="A0AAD7C127"/>
<dbReference type="SUPFAM" id="SSF52540">
    <property type="entry name" value="P-loop containing nucleoside triphosphate hydrolases"/>
    <property type="match status" value="1"/>
</dbReference>
<keyword evidence="4" id="KW-1185">Reference proteome</keyword>
<dbReference type="InterPro" id="IPR027417">
    <property type="entry name" value="P-loop_NTPase"/>
</dbReference>
<evidence type="ECO:0000313" key="4">
    <source>
        <dbReference type="Proteomes" id="UP001221142"/>
    </source>
</evidence>
<protein>
    <recommendedName>
        <fullName evidence="2">Nephrocystin 3-like N-terminal domain-containing protein</fullName>
    </recommendedName>
</protein>
<dbReference type="Pfam" id="PF24883">
    <property type="entry name" value="NPHP3_N"/>
    <property type="match status" value="1"/>
</dbReference>
<dbReference type="Gene3D" id="3.40.50.300">
    <property type="entry name" value="P-loop containing nucleotide triphosphate hydrolases"/>
    <property type="match status" value="1"/>
</dbReference>
<sequence length="475" mass="53163">MRMPPLIEGETRNPVHVANSSFNSVAGNMNVVHTTNIGNSGLDNLFSAVTVDAMHDSAVRPLDPSCHPGTRNAILQRLDQWSFEQPRDSAIFWLHGCAGIGKSAIAQQFAAGCHERGQLGGSFFFKRGDTRRGHWRSLFPTLAYQLAASFPQIGPVIQRVVQMDRLIISKSMHQQLEKLIILPLREVPALEHRPILVLDGLDECEDHAAQMMLLESLIGAVRSQQVPVHILICSHSESHLRELFEASENANICRGFQIRPDDSACADISLYLTKEFARIQRVHARREITLDADWPGKDTIQQLVHRSSGTFIYASTIVRYVDDEYSHPANRLDLVLSLDASSTTSLDDLYTQILSAVPNKPVLLRVLHALVERKDLNPEQIDMVLQLRKGTSLCGLHSLLELPPVRVFYNRVPPVKLLHASFGDFLVDAQRSASFCISGEDLRIALVHNMACAVASELQPFDFWWVSVRLRVLLE</sequence>
<organism evidence="3 4">
    <name type="scientific">Roridomyces roridus</name>
    <dbReference type="NCBI Taxonomy" id="1738132"/>
    <lineage>
        <taxon>Eukaryota</taxon>
        <taxon>Fungi</taxon>
        <taxon>Dikarya</taxon>
        <taxon>Basidiomycota</taxon>
        <taxon>Agaricomycotina</taxon>
        <taxon>Agaricomycetes</taxon>
        <taxon>Agaricomycetidae</taxon>
        <taxon>Agaricales</taxon>
        <taxon>Marasmiineae</taxon>
        <taxon>Mycenaceae</taxon>
        <taxon>Roridomyces</taxon>
    </lineage>
</organism>
<evidence type="ECO:0000313" key="3">
    <source>
        <dbReference type="EMBL" id="KAJ7636401.1"/>
    </source>
</evidence>
<reference evidence="3" key="1">
    <citation type="submission" date="2023-03" db="EMBL/GenBank/DDBJ databases">
        <title>Massive genome expansion in bonnet fungi (Mycena s.s.) driven by repeated elements and novel gene families across ecological guilds.</title>
        <authorList>
            <consortium name="Lawrence Berkeley National Laboratory"/>
            <person name="Harder C.B."/>
            <person name="Miyauchi S."/>
            <person name="Viragh M."/>
            <person name="Kuo A."/>
            <person name="Thoen E."/>
            <person name="Andreopoulos B."/>
            <person name="Lu D."/>
            <person name="Skrede I."/>
            <person name="Drula E."/>
            <person name="Henrissat B."/>
            <person name="Morin E."/>
            <person name="Kohler A."/>
            <person name="Barry K."/>
            <person name="LaButti K."/>
            <person name="Morin E."/>
            <person name="Salamov A."/>
            <person name="Lipzen A."/>
            <person name="Mereny Z."/>
            <person name="Hegedus B."/>
            <person name="Baldrian P."/>
            <person name="Stursova M."/>
            <person name="Weitz H."/>
            <person name="Taylor A."/>
            <person name="Grigoriev I.V."/>
            <person name="Nagy L.G."/>
            <person name="Martin F."/>
            <person name="Kauserud H."/>
        </authorList>
    </citation>
    <scope>NUCLEOTIDE SEQUENCE</scope>
    <source>
        <strain evidence="3">9284</strain>
    </source>
</reference>
<comment type="caution">
    <text evidence="3">The sequence shown here is derived from an EMBL/GenBank/DDBJ whole genome shotgun (WGS) entry which is preliminary data.</text>
</comment>
<gene>
    <name evidence="3" type="ORF">FB45DRAFT_1055828</name>
</gene>
<keyword evidence="1" id="KW-0677">Repeat</keyword>
<name>A0AAD7C127_9AGAR</name>
<feature type="domain" description="Nephrocystin 3-like N-terminal" evidence="2">
    <location>
        <begin position="69"/>
        <end position="234"/>
    </location>
</feature>
<dbReference type="Proteomes" id="UP001221142">
    <property type="component" value="Unassembled WGS sequence"/>
</dbReference>
<accession>A0AAD7C127</accession>
<evidence type="ECO:0000256" key="1">
    <source>
        <dbReference type="ARBA" id="ARBA00022737"/>
    </source>
</evidence>
<evidence type="ECO:0000259" key="2">
    <source>
        <dbReference type="Pfam" id="PF24883"/>
    </source>
</evidence>
<dbReference type="InterPro" id="IPR056884">
    <property type="entry name" value="NPHP3-like_N"/>
</dbReference>